<dbReference type="PROSITE" id="PS50110">
    <property type="entry name" value="RESPONSE_REGULATORY"/>
    <property type="match status" value="1"/>
</dbReference>
<dbReference type="InterPro" id="IPR011006">
    <property type="entry name" value="CheY-like_superfamily"/>
</dbReference>
<dbReference type="InterPro" id="IPR001789">
    <property type="entry name" value="Sig_transdc_resp-reg_receiver"/>
</dbReference>
<sequence>MSGAVRVLVADDQHLFRESLALLINSGEDLTVVAEATTGEEAFAQAVAQRPDVVLMDIRMPGGDGIEATRRISAEPGLAGTRVLVLSMFELDEYVYSALRAGASGFLLKDVRPAELLDAVRRTHAGDSLFAPSILTRLVEHYLDRPAPGPRCTTGLGHLTPRETDILLLVARGRSNDEIAQDLVLSVKTVKTHIGNLLAKLRARDRAQLVIAAYRGGLVVP</sequence>
<dbReference type="GO" id="GO:0000160">
    <property type="term" value="P:phosphorelay signal transduction system"/>
    <property type="evidence" value="ECO:0007669"/>
    <property type="project" value="InterPro"/>
</dbReference>
<dbReference type="PANTHER" id="PTHR43214">
    <property type="entry name" value="TWO-COMPONENT RESPONSE REGULATOR"/>
    <property type="match status" value="1"/>
</dbReference>
<dbReference type="CDD" id="cd17535">
    <property type="entry name" value="REC_NarL-like"/>
    <property type="match status" value="1"/>
</dbReference>
<evidence type="ECO:0000313" key="8">
    <source>
        <dbReference type="EMBL" id="BFO14293.1"/>
    </source>
</evidence>
<evidence type="ECO:0000256" key="1">
    <source>
        <dbReference type="ARBA" id="ARBA00022553"/>
    </source>
</evidence>
<feature type="modified residue" description="4-aspartylphosphate" evidence="5">
    <location>
        <position position="57"/>
    </location>
</feature>
<dbReference type="SMART" id="SM00421">
    <property type="entry name" value="HTH_LUXR"/>
    <property type="match status" value="1"/>
</dbReference>
<evidence type="ECO:0000259" key="7">
    <source>
        <dbReference type="PROSITE" id="PS50110"/>
    </source>
</evidence>
<dbReference type="Pfam" id="PF00196">
    <property type="entry name" value="GerE"/>
    <property type="match status" value="1"/>
</dbReference>
<keyword evidence="2" id="KW-0805">Transcription regulation</keyword>
<reference evidence="8" key="1">
    <citation type="submission" date="2024-06" db="EMBL/GenBank/DDBJ databases">
        <authorList>
            <consortium name="consrtm"/>
            <person name="Uemura M."/>
            <person name="Terahara T."/>
        </authorList>
    </citation>
    <scope>NUCLEOTIDE SEQUENCE</scope>
    <source>
        <strain evidence="8">KM77-8</strain>
    </source>
</reference>
<accession>A0AAT9HA76</accession>
<dbReference type="Gene3D" id="3.40.50.2300">
    <property type="match status" value="1"/>
</dbReference>
<dbReference type="GO" id="GO:0003677">
    <property type="term" value="F:DNA binding"/>
    <property type="evidence" value="ECO:0007669"/>
    <property type="project" value="UniProtKB-KW"/>
</dbReference>
<dbReference type="InterPro" id="IPR058245">
    <property type="entry name" value="NreC/VraR/RcsB-like_REC"/>
</dbReference>
<keyword evidence="4" id="KW-0804">Transcription</keyword>
<dbReference type="InterPro" id="IPR039420">
    <property type="entry name" value="WalR-like"/>
</dbReference>
<dbReference type="AlphaFoldDB" id="A0AAT9HA76"/>
<dbReference type="PRINTS" id="PR00038">
    <property type="entry name" value="HTHLUXR"/>
</dbReference>
<evidence type="ECO:0000256" key="3">
    <source>
        <dbReference type="ARBA" id="ARBA00023125"/>
    </source>
</evidence>
<evidence type="ECO:0000256" key="5">
    <source>
        <dbReference type="PROSITE-ProRule" id="PRU00169"/>
    </source>
</evidence>
<keyword evidence="1 5" id="KW-0597">Phosphoprotein</keyword>
<dbReference type="SMART" id="SM00448">
    <property type="entry name" value="REC"/>
    <property type="match status" value="1"/>
</dbReference>
<name>A0AAT9HA76_9ACTN</name>
<keyword evidence="3" id="KW-0238">DNA-binding</keyword>
<organism evidence="8">
    <name type="scientific">Streptomyces haneummycinicus</name>
    <dbReference type="NCBI Taxonomy" id="3074435"/>
    <lineage>
        <taxon>Bacteria</taxon>
        <taxon>Bacillati</taxon>
        <taxon>Actinomycetota</taxon>
        <taxon>Actinomycetes</taxon>
        <taxon>Kitasatosporales</taxon>
        <taxon>Streptomycetaceae</taxon>
        <taxon>Streptomyces</taxon>
    </lineage>
</organism>
<reference evidence="8" key="2">
    <citation type="submission" date="2024-07" db="EMBL/GenBank/DDBJ databases">
        <title>Streptomyces haneummycinica sp. nov., a new antibiotic-producing actinobacterium isolated from marine sediment.</title>
        <authorList>
            <person name="Uemura M."/>
            <person name="Hamada M."/>
            <person name="Hirano S."/>
            <person name="Kobayashi K."/>
            <person name="Ohshiro T."/>
            <person name="Kobayashi T."/>
            <person name="Terahara T."/>
        </authorList>
    </citation>
    <scope>NUCLEOTIDE SEQUENCE</scope>
    <source>
        <strain evidence="8">KM77-8</strain>
    </source>
</reference>
<feature type="domain" description="HTH luxR-type" evidence="6">
    <location>
        <begin position="152"/>
        <end position="217"/>
    </location>
</feature>
<dbReference type="InterPro" id="IPR016032">
    <property type="entry name" value="Sig_transdc_resp-reg_C-effctor"/>
</dbReference>
<dbReference type="EMBL" id="AP035768">
    <property type="protein sequence ID" value="BFO14293.1"/>
    <property type="molecule type" value="Genomic_DNA"/>
</dbReference>
<dbReference type="CDD" id="cd06170">
    <property type="entry name" value="LuxR_C_like"/>
    <property type="match status" value="1"/>
</dbReference>
<protein>
    <submittedName>
        <fullName evidence="8">Response regulator transcription factor</fullName>
    </submittedName>
</protein>
<dbReference type="InterPro" id="IPR000792">
    <property type="entry name" value="Tscrpt_reg_LuxR_C"/>
</dbReference>
<dbReference type="PANTHER" id="PTHR43214:SF24">
    <property type="entry name" value="TRANSCRIPTIONAL REGULATORY PROTEIN NARL-RELATED"/>
    <property type="match status" value="1"/>
</dbReference>
<dbReference type="SUPFAM" id="SSF52172">
    <property type="entry name" value="CheY-like"/>
    <property type="match status" value="1"/>
</dbReference>
<feature type="domain" description="Response regulatory" evidence="7">
    <location>
        <begin position="6"/>
        <end position="124"/>
    </location>
</feature>
<dbReference type="Pfam" id="PF00072">
    <property type="entry name" value="Response_reg"/>
    <property type="match status" value="1"/>
</dbReference>
<evidence type="ECO:0000256" key="4">
    <source>
        <dbReference type="ARBA" id="ARBA00023163"/>
    </source>
</evidence>
<proteinExistence type="predicted"/>
<dbReference type="PROSITE" id="PS50043">
    <property type="entry name" value="HTH_LUXR_2"/>
    <property type="match status" value="1"/>
</dbReference>
<dbReference type="PROSITE" id="PS00622">
    <property type="entry name" value="HTH_LUXR_1"/>
    <property type="match status" value="1"/>
</dbReference>
<gene>
    <name evidence="8" type="ORF">SHKM778_06810</name>
</gene>
<dbReference type="GO" id="GO:0006355">
    <property type="term" value="P:regulation of DNA-templated transcription"/>
    <property type="evidence" value="ECO:0007669"/>
    <property type="project" value="InterPro"/>
</dbReference>
<evidence type="ECO:0000256" key="2">
    <source>
        <dbReference type="ARBA" id="ARBA00023015"/>
    </source>
</evidence>
<evidence type="ECO:0000259" key="6">
    <source>
        <dbReference type="PROSITE" id="PS50043"/>
    </source>
</evidence>
<dbReference type="SUPFAM" id="SSF46894">
    <property type="entry name" value="C-terminal effector domain of the bipartite response regulators"/>
    <property type="match status" value="1"/>
</dbReference>